<comment type="caution">
    <text evidence="5">The sequence shown here is derived from an EMBL/GenBank/DDBJ whole genome shotgun (WGS) entry which is preliminary data.</text>
</comment>
<dbReference type="InterPro" id="IPR050155">
    <property type="entry name" value="HAD-like_hydrolase_sf"/>
</dbReference>
<dbReference type="InterPro" id="IPR023214">
    <property type="entry name" value="HAD_sf"/>
</dbReference>
<comment type="pathway">
    <text evidence="2">Organic acid metabolism; glycolate biosynthesis; glycolate from 2-phosphoglycolate: step 1/1.</text>
</comment>
<evidence type="ECO:0000256" key="2">
    <source>
        <dbReference type="ARBA" id="ARBA00004818"/>
    </source>
</evidence>
<dbReference type="NCBIfam" id="TIGR01549">
    <property type="entry name" value="HAD-SF-IA-v1"/>
    <property type="match status" value="1"/>
</dbReference>
<dbReference type="InterPro" id="IPR041492">
    <property type="entry name" value="HAD_2"/>
</dbReference>
<gene>
    <name evidence="5" type="ORF">NG821_02265</name>
</gene>
<comment type="catalytic activity">
    <reaction evidence="1">
        <text>2-phosphoglycolate + H2O = glycolate + phosphate</text>
        <dbReference type="Rhea" id="RHEA:14369"/>
        <dbReference type="ChEBI" id="CHEBI:15377"/>
        <dbReference type="ChEBI" id="CHEBI:29805"/>
        <dbReference type="ChEBI" id="CHEBI:43474"/>
        <dbReference type="ChEBI" id="CHEBI:58033"/>
        <dbReference type="EC" id="3.1.3.18"/>
    </reaction>
</comment>
<sequence>MPVKVRNFSWLQTYDTYIFDLDGTLLNTLRDLAASCNYALRTAGMPERTVDEVRRFVGNGVKKLMERAIPGGLQNPKFDSTYQTFRKHYLVHSLDTTQPYPGIPEMLNRLSKNGKNVAVVSNKFYTATQELCRHFFPQVKVAIGERENIHKKPAPDTVLEALRQLKCTRSGAVYIGDSDVDIMTAKNCKMPCISVLWGFRNREFLLTHGASHLVESPEEIF</sequence>
<dbReference type="Pfam" id="PF13419">
    <property type="entry name" value="HAD_2"/>
    <property type="match status" value="1"/>
</dbReference>
<keyword evidence="5" id="KW-0378">Hydrolase</keyword>
<evidence type="ECO:0000256" key="1">
    <source>
        <dbReference type="ARBA" id="ARBA00000830"/>
    </source>
</evidence>
<dbReference type="InterPro" id="IPR006549">
    <property type="entry name" value="HAD-SF_hydro_IIIA"/>
</dbReference>
<evidence type="ECO:0000256" key="4">
    <source>
        <dbReference type="ARBA" id="ARBA00013078"/>
    </source>
</evidence>
<keyword evidence="6" id="KW-1185">Reference proteome</keyword>
<protein>
    <recommendedName>
        <fullName evidence="4">phosphoglycolate phosphatase</fullName>
        <ecNumber evidence="4">3.1.3.18</ecNumber>
    </recommendedName>
</protein>
<name>A0ABT1BUB5_9BACT</name>
<evidence type="ECO:0000256" key="3">
    <source>
        <dbReference type="ARBA" id="ARBA00006171"/>
    </source>
</evidence>
<dbReference type="RefSeq" id="WP_252760090.1">
    <property type="nucleotide sequence ID" value="NZ_JAMXLY010000005.1"/>
</dbReference>
<evidence type="ECO:0000313" key="5">
    <source>
        <dbReference type="EMBL" id="MCO6024676.1"/>
    </source>
</evidence>
<proteinExistence type="inferred from homology"/>
<dbReference type="SFLD" id="SFLDG01129">
    <property type="entry name" value="C1.5:_HAD__Beta-PGM__Phosphata"/>
    <property type="match status" value="1"/>
</dbReference>
<comment type="similarity">
    <text evidence="3">Belongs to the HAD-like hydrolase superfamily. CbbY/CbbZ/Gph/YieH family.</text>
</comment>
<dbReference type="NCBIfam" id="TIGR01662">
    <property type="entry name" value="HAD-SF-IIIA"/>
    <property type="match status" value="1"/>
</dbReference>
<dbReference type="Proteomes" id="UP001204015">
    <property type="component" value="Unassembled WGS sequence"/>
</dbReference>
<dbReference type="PANTHER" id="PTHR43434:SF1">
    <property type="entry name" value="PHOSPHOGLYCOLATE PHOSPHATASE"/>
    <property type="match status" value="1"/>
</dbReference>
<organism evidence="5 6">
    <name type="scientific">Segatella cerevisiae</name>
    <dbReference type="NCBI Taxonomy" id="2053716"/>
    <lineage>
        <taxon>Bacteria</taxon>
        <taxon>Pseudomonadati</taxon>
        <taxon>Bacteroidota</taxon>
        <taxon>Bacteroidia</taxon>
        <taxon>Bacteroidales</taxon>
        <taxon>Prevotellaceae</taxon>
        <taxon>Segatella</taxon>
    </lineage>
</organism>
<reference evidence="5 6" key="1">
    <citation type="submission" date="2022-06" db="EMBL/GenBank/DDBJ databases">
        <title>A taxonomic note on the genus Prevotella: Description of four novel genera and emended description of the genera Hallella and Xylanibacter.</title>
        <authorList>
            <person name="Hitch T.C.A."/>
        </authorList>
    </citation>
    <scope>NUCLEOTIDE SEQUENCE [LARGE SCALE GENOMIC DNA]</scope>
    <source>
        <strain evidence="5 6">DSM 100619</strain>
    </source>
</reference>
<dbReference type="Gene3D" id="3.40.50.1000">
    <property type="entry name" value="HAD superfamily/HAD-like"/>
    <property type="match status" value="1"/>
</dbReference>
<dbReference type="PANTHER" id="PTHR43434">
    <property type="entry name" value="PHOSPHOGLYCOLATE PHOSPHATASE"/>
    <property type="match status" value="1"/>
</dbReference>
<evidence type="ECO:0000313" key="6">
    <source>
        <dbReference type="Proteomes" id="UP001204015"/>
    </source>
</evidence>
<dbReference type="SUPFAM" id="SSF56784">
    <property type="entry name" value="HAD-like"/>
    <property type="match status" value="1"/>
</dbReference>
<dbReference type="InterPro" id="IPR023198">
    <property type="entry name" value="PGP-like_dom2"/>
</dbReference>
<dbReference type="GO" id="GO:0016787">
    <property type="term" value="F:hydrolase activity"/>
    <property type="evidence" value="ECO:0007669"/>
    <property type="project" value="UniProtKB-KW"/>
</dbReference>
<dbReference type="InterPro" id="IPR036412">
    <property type="entry name" value="HAD-like_sf"/>
</dbReference>
<dbReference type="Gene3D" id="1.10.150.240">
    <property type="entry name" value="Putative phosphatase, domain 2"/>
    <property type="match status" value="1"/>
</dbReference>
<dbReference type="EMBL" id="JAMXLY010000005">
    <property type="protein sequence ID" value="MCO6024676.1"/>
    <property type="molecule type" value="Genomic_DNA"/>
</dbReference>
<accession>A0ABT1BUB5</accession>
<dbReference type="SFLD" id="SFLDS00003">
    <property type="entry name" value="Haloacid_Dehalogenase"/>
    <property type="match status" value="1"/>
</dbReference>
<dbReference type="EC" id="3.1.3.18" evidence="4"/>
<dbReference type="InterPro" id="IPR006439">
    <property type="entry name" value="HAD-SF_hydro_IA"/>
</dbReference>